<dbReference type="RefSeq" id="WP_162317670.1">
    <property type="nucleotide sequence ID" value="NZ_JAHQXF010000002.1"/>
</dbReference>
<accession>A0A8J7YAE3</accession>
<dbReference type="Proteomes" id="UP000766550">
    <property type="component" value="Unassembled WGS sequence"/>
</dbReference>
<dbReference type="EMBL" id="JAHQXF010000002">
    <property type="protein sequence ID" value="MBV0924813.1"/>
    <property type="molecule type" value="Genomic_DNA"/>
</dbReference>
<reference evidence="1 2" key="1">
    <citation type="submission" date="2021-06" db="EMBL/GenBank/DDBJ databases">
        <title>New haloarchaea isolates fom saline soil.</title>
        <authorList>
            <person name="Duran-Viseras A."/>
            <person name="Sanchez-Porro C.S."/>
            <person name="Ventosa A."/>
        </authorList>
    </citation>
    <scope>NUCLEOTIDE SEQUENCE [LARGE SCALE GENOMIC DNA]</scope>
    <source>
        <strain evidence="1 2">JCM 183640</strain>
    </source>
</reference>
<dbReference type="AlphaFoldDB" id="A0A8J7YAE3"/>
<evidence type="ECO:0000313" key="1">
    <source>
        <dbReference type="EMBL" id="MBV0924813.1"/>
    </source>
</evidence>
<evidence type="ECO:0008006" key="3">
    <source>
        <dbReference type="Google" id="ProtNLM"/>
    </source>
</evidence>
<gene>
    <name evidence="1" type="ORF">KTS45_11450</name>
</gene>
<proteinExistence type="predicted"/>
<sequence>MEGHSEKSPMELLKHHYDETELVCPDCGYEDEDGSWSSETDGREIHYEHECPSCGALREHTLTLNGE</sequence>
<dbReference type="OrthoDB" id="165303at2157"/>
<keyword evidence="2" id="KW-1185">Reference proteome</keyword>
<organism evidence="1 2">
    <name type="scientific">Haloarcula limicola</name>
    <dbReference type="NCBI Taxonomy" id="1429915"/>
    <lineage>
        <taxon>Archaea</taxon>
        <taxon>Methanobacteriati</taxon>
        <taxon>Methanobacteriota</taxon>
        <taxon>Stenosarchaea group</taxon>
        <taxon>Halobacteria</taxon>
        <taxon>Halobacteriales</taxon>
        <taxon>Haloarculaceae</taxon>
        <taxon>Haloarcula</taxon>
    </lineage>
</organism>
<evidence type="ECO:0000313" key="2">
    <source>
        <dbReference type="Proteomes" id="UP000766550"/>
    </source>
</evidence>
<protein>
    <recommendedName>
        <fullName evidence="3">Small CPxCG-related zinc finger protein</fullName>
    </recommendedName>
</protein>
<dbReference type="NCBIfam" id="NF041911">
    <property type="entry name" value="HVO_0649"/>
    <property type="match status" value="1"/>
</dbReference>
<dbReference type="InterPro" id="IPR049696">
    <property type="entry name" value="HVO_0649-like"/>
</dbReference>
<comment type="caution">
    <text evidence="1">The sequence shown here is derived from an EMBL/GenBank/DDBJ whole genome shotgun (WGS) entry which is preliminary data.</text>
</comment>
<name>A0A8J7YAE3_9EURY</name>